<proteinExistence type="predicted"/>
<dbReference type="Pfam" id="PF00360">
    <property type="entry name" value="PHY"/>
    <property type="match status" value="1"/>
</dbReference>
<dbReference type="Pfam" id="PF08446">
    <property type="entry name" value="PAS_2"/>
    <property type="match status" value="1"/>
</dbReference>
<keyword evidence="8 17" id="KW-0418">Kinase</keyword>
<dbReference type="GO" id="GO:0000160">
    <property type="term" value="P:phosphorelay signal transduction system"/>
    <property type="evidence" value="ECO:0007669"/>
    <property type="project" value="InterPro"/>
</dbReference>
<evidence type="ECO:0000256" key="3">
    <source>
        <dbReference type="ARBA" id="ARBA00022543"/>
    </source>
</evidence>
<dbReference type="PANTHER" id="PTHR41523:SF7">
    <property type="entry name" value="HISTIDINE KINASE"/>
    <property type="match status" value="1"/>
</dbReference>
<dbReference type="SUPFAM" id="SSF52172">
    <property type="entry name" value="CheY-like"/>
    <property type="match status" value="1"/>
</dbReference>
<dbReference type="GO" id="GO:0009584">
    <property type="term" value="P:detection of visible light"/>
    <property type="evidence" value="ECO:0007669"/>
    <property type="project" value="InterPro"/>
</dbReference>
<dbReference type="PROSITE" id="PS50110">
    <property type="entry name" value="RESPONSE_REGULATORY"/>
    <property type="match status" value="1"/>
</dbReference>
<dbReference type="PRINTS" id="PR01033">
    <property type="entry name" value="PHYTOCHROME"/>
</dbReference>
<keyword evidence="13" id="KW-0175">Coiled coil</keyword>
<dbReference type="SUPFAM" id="SSF55781">
    <property type="entry name" value="GAF domain-like"/>
    <property type="match status" value="2"/>
</dbReference>
<dbReference type="CDD" id="cd00130">
    <property type="entry name" value="PAS"/>
    <property type="match status" value="1"/>
</dbReference>
<dbReference type="Pfam" id="PF01590">
    <property type="entry name" value="GAF"/>
    <property type="match status" value="1"/>
</dbReference>
<evidence type="ECO:0000256" key="10">
    <source>
        <dbReference type="ARBA" id="ARBA00022991"/>
    </source>
</evidence>
<reference evidence="17" key="1">
    <citation type="submission" date="2020-08" db="EMBL/GenBank/DDBJ databases">
        <title>Genomic Encyclopedia of Type Strains, Phase IV (KMG-IV): sequencing the most valuable type-strain genomes for metagenomic binning, comparative biology and taxonomic classification.</title>
        <authorList>
            <person name="Goeker M."/>
        </authorList>
    </citation>
    <scope>NUCLEOTIDE SEQUENCE [LARGE SCALE GENOMIC DNA]</scope>
    <source>
        <strain evidence="17">DSM 105040</strain>
    </source>
</reference>
<keyword evidence="3" id="KW-0600">Photoreceptor protein</keyword>
<feature type="domain" description="PAS" evidence="16">
    <location>
        <begin position="35"/>
        <end position="90"/>
    </location>
</feature>
<dbReference type="Gene3D" id="3.30.450.20">
    <property type="entry name" value="PAS domain"/>
    <property type="match status" value="1"/>
</dbReference>
<keyword evidence="10" id="KW-0157">Chromophore</keyword>
<dbReference type="GO" id="GO:0006355">
    <property type="term" value="P:regulation of DNA-templated transcription"/>
    <property type="evidence" value="ECO:0007669"/>
    <property type="project" value="InterPro"/>
</dbReference>
<keyword evidence="5" id="KW-0716">Sensory transduction</keyword>
<dbReference type="PROSITE" id="PS50046">
    <property type="entry name" value="PHYTOCHROME_2"/>
    <property type="match status" value="1"/>
</dbReference>
<feature type="modified residue" description="4-aspartylphosphate" evidence="12">
    <location>
        <position position="792"/>
    </location>
</feature>
<dbReference type="Proteomes" id="UP000585681">
    <property type="component" value="Unassembled WGS sequence"/>
</dbReference>
<dbReference type="InterPro" id="IPR013515">
    <property type="entry name" value="Phytochrome_cen-reg"/>
</dbReference>
<comment type="caution">
    <text evidence="17">The sequence shown here is derived from an EMBL/GenBank/DDBJ whole genome shotgun (WGS) entry which is preliminary data.</text>
</comment>
<dbReference type="SMART" id="SM00911">
    <property type="entry name" value="HWE_HK"/>
    <property type="match status" value="1"/>
</dbReference>
<dbReference type="SUPFAM" id="SSF55785">
    <property type="entry name" value="PYP-like sensor domain (PAS domain)"/>
    <property type="match status" value="1"/>
</dbReference>
<dbReference type="GO" id="GO:0009881">
    <property type="term" value="F:photoreceptor activity"/>
    <property type="evidence" value="ECO:0007669"/>
    <property type="project" value="UniProtKB-KW"/>
</dbReference>
<evidence type="ECO:0000259" key="15">
    <source>
        <dbReference type="PROSITE" id="PS50110"/>
    </source>
</evidence>
<dbReference type="InterPro" id="IPR003018">
    <property type="entry name" value="GAF"/>
</dbReference>
<accession>A0A840CAE6</accession>
<dbReference type="InterPro" id="IPR036890">
    <property type="entry name" value="HATPase_C_sf"/>
</dbReference>
<feature type="domain" description="Response regulatory" evidence="15">
    <location>
        <begin position="742"/>
        <end position="853"/>
    </location>
</feature>
<dbReference type="InterPro" id="IPR013654">
    <property type="entry name" value="PAS_2"/>
</dbReference>
<name>A0A840CAE6_9RHOB</name>
<evidence type="ECO:0000256" key="13">
    <source>
        <dbReference type="SAM" id="Coils"/>
    </source>
</evidence>
<evidence type="ECO:0000256" key="2">
    <source>
        <dbReference type="ARBA" id="ARBA00012438"/>
    </source>
</evidence>
<dbReference type="PROSITE" id="PS50112">
    <property type="entry name" value="PAS"/>
    <property type="match status" value="1"/>
</dbReference>
<keyword evidence="18" id="KW-1185">Reference proteome</keyword>
<dbReference type="GO" id="GO:0004673">
    <property type="term" value="F:protein histidine kinase activity"/>
    <property type="evidence" value="ECO:0007669"/>
    <property type="project" value="UniProtKB-EC"/>
</dbReference>
<evidence type="ECO:0000256" key="11">
    <source>
        <dbReference type="ARBA" id="ARBA00023170"/>
    </source>
</evidence>
<evidence type="ECO:0000256" key="5">
    <source>
        <dbReference type="ARBA" id="ARBA00022606"/>
    </source>
</evidence>
<dbReference type="InterPro" id="IPR011006">
    <property type="entry name" value="CheY-like_superfamily"/>
</dbReference>
<evidence type="ECO:0000313" key="17">
    <source>
        <dbReference type="EMBL" id="MBB4020538.1"/>
    </source>
</evidence>
<evidence type="ECO:0000313" key="18">
    <source>
        <dbReference type="Proteomes" id="UP000585681"/>
    </source>
</evidence>
<evidence type="ECO:0000259" key="16">
    <source>
        <dbReference type="PROSITE" id="PS50112"/>
    </source>
</evidence>
<dbReference type="RefSeq" id="WP_054538354.1">
    <property type="nucleotide sequence ID" value="NZ_JACIEQ010000001.1"/>
</dbReference>
<dbReference type="EC" id="2.7.13.3" evidence="2"/>
<keyword evidence="6" id="KW-0808">Transferase</keyword>
<evidence type="ECO:0000256" key="4">
    <source>
        <dbReference type="ARBA" id="ARBA00022553"/>
    </source>
</evidence>
<evidence type="ECO:0000256" key="12">
    <source>
        <dbReference type="PROSITE-ProRule" id="PRU00169"/>
    </source>
</evidence>
<dbReference type="SMART" id="SM00065">
    <property type="entry name" value="GAF"/>
    <property type="match status" value="1"/>
</dbReference>
<feature type="domain" description="Phytochrome chromophore attachment site" evidence="14">
    <location>
        <begin position="150"/>
        <end position="307"/>
    </location>
</feature>
<dbReference type="AlphaFoldDB" id="A0A840CAE6"/>
<evidence type="ECO:0000256" key="6">
    <source>
        <dbReference type="ARBA" id="ARBA00022679"/>
    </source>
</evidence>
<dbReference type="InterPro" id="IPR000014">
    <property type="entry name" value="PAS"/>
</dbReference>
<dbReference type="PIRSF" id="PIRSF036397">
    <property type="entry name" value="Bactrphtchrm_rec"/>
    <property type="match status" value="1"/>
</dbReference>
<dbReference type="Gene3D" id="3.30.565.10">
    <property type="entry name" value="Histidine kinase-like ATPase, C-terminal domain"/>
    <property type="match status" value="1"/>
</dbReference>
<evidence type="ECO:0000256" key="7">
    <source>
        <dbReference type="ARBA" id="ARBA00022741"/>
    </source>
</evidence>
<organism evidence="17 18">
    <name type="scientific">Actibacterium naphthalenivorans</name>
    <dbReference type="NCBI Taxonomy" id="1614693"/>
    <lineage>
        <taxon>Bacteria</taxon>
        <taxon>Pseudomonadati</taxon>
        <taxon>Pseudomonadota</taxon>
        <taxon>Alphaproteobacteria</taxon>
        <taxon>Rhodobacterales</taxon>
        <taxon>Roseobacteraceae</taxon>
        <taxon>Actibacterium</taxon>
    </lineage>
</organism>
<dbReference type="InterPro" id="IPR001294">
    <property type="entry name" value="Phytochrome"/>
</dbReference>
<dbReference type="GO" id="GO:0005524">
    <property type="term" value="F:ATP binding"/>
    <property type="evidence" value="ECO:0007669"/>
    <property type="project" value="UniProtKB-KW"/>
</dbReference>
<dbReference type="InterPro" id="IPR011102">
    <property type="entry name" value="Sig_transdc_His_kinase_HWE"/>
</dbReference>
<dbReference type="Gene3D" id="3.30.450.40">
    <property type="match status" value="1"/>
</dbReference>
<evidence type="ECO:0000256" key="1">
    <source>
        <dbReference type="ARBA" id="ARBA00000085"/>
    </source>
</evidence>
<dbReference type="PANTHER" id="PTHR41523">
    <property type="entry name" value="TWO-COMPONENT SYSTEM SENSOR PROTEIN"/>
    <property type="match status" value="1"/>
</dbReference>
<keyword evidence="7" id="KW-0547">Nucleotide-binding</keyword>
<dbReference type="InterPro" id="IPR016132">
    <property type="entry name" value="Phyto_chromo_attachment"/>
</dbReference>
<dbReference type="Gene3D" id="3.30.450.270">
    <property type="match status" value="1"/>
</dbReference>
<keyword evidence="9" id="KW-0067">ATP-binding</keyword>
<dbReference type="InterPro" id="IPR035965">
    <property type="entry name" value="PAS-like_dom_sf"/>
</dbReference>
<dbReference type="Gene3D" id="3.40.50.2300">
    <property type="match status" value="1"/>
</dbReference>
<keyword evidence="11" id="KW-0675">Receptor</keyword>
<protein>
    <recommendedName>
        <fullName evidence="2">histidine kinase</fullName>
        <ecNumber evidence="2">2.7.13.3</ecNumber>
    </recommendedName>
</protein>
<keyword evidence="4 12" id="KW-0597">Phosphoprotein</keyword>
<gene>
    <name evidence="17" type="ORF">GGR17_000329</name>
</gene>
<dbReference type="SMART" id="SM00448">
    <property type="entry name" value="REC"/>
    <property type="match status" value="1"/>
</dbReference>
<dbReference type="EMBL" id="JACIEQ010000001">
    <property type="protein sequence ID" value="MBB4020538.1"/>
    <property type="molecule type" value="Genomic_DNA"/>
</dbReference>
<dbReference type="InterPro" id="IPR009219">
    <property type="entry name" value="Bactrphtchr_CheY"/>
</dbReference>
<dbReference type="Pfam" id="PF07536">
    <property type="entry name" value="HWE_HK"/>
    <property type="match status" value="1"/>
</dbReference>
<evidence type="ECO:0000259" key="14">
    <source>
        <dbReference type="PROSITE" id="PS50046"/>
    </source>
</evidence>
<dbReference type="InterPro" id="IPR001789">
    <property type="entry name" value="Sig_transdc_resp-reg_receiver"/>
</dbReference>
<comment type="catalytic activity">
    <reaction evidence="1">
        <text>ATP + protein L-histidine = ADP + protein N-phospho-L-histidine.</text>
        <dbReference type="EC" id="2.7.13.3"/>
    </reaction>
</comment>
<sequence>MSDPKTDSQMETVDLSNCDREPIHIPGRVQGFGCLLAVSSDWMIAHASTNCTDLLGCDAEDLIGKRFIDFFNQETVHHLRTRIQTLAHQTGVARVFRYDLNGDGRLFDISIHRAGRYLVFEFEERHHAENQRDDSGLVQALIARVQRHDTVEKASQEAARALQALIGMSRVMVYRFEEDGTGTVIAEALYGADEPYLGLRYPASDIPKQARELYKRSLLRIIPDADGETFPIIPEKSPAGAPLDLSLATTRAVSPIHLEYLRNMGVGSSMSVSILRRGKLWGLFACHNPTPFHIDYERRSAVELFAQLFNYELAQLETNRELADVDSARALHDRLMPQISAGVTLVDIFDSVATEISAVIPFDGIVIFSNGVFRAKGATPTEEEFLGLARFLNTAQSSEVYALDCISSRYDKANGFADRACGLLALPISRTPRDYLVLFRREIAQSVNWAGNPQKPVEPGPNGVRLTPRKSFEAWQEVVRGKSAPWKVNELRAADALRVTLLEVVLKLADEANASRKRAEEQQELLIAELNHRVRNILNLIRGLISQGQGDALTIEEYSSVLDHRIHSLARAHDQLTQKEWGWVSLTSLIRTETEAFLSHKAERVIIGGDEISLSPAAFTTMALVVHELVTNSAKYGALSDGSGVVHLDITLNRDGACSISWREVDGPPVQPPKRKGFGTTIIERSIPFELKGSAQARYKITGLEADFVLPASHVAKLAAPSAAEIAVAENTPPADVTLHGAVLLVEDNMIISMDASDMLRDLGASDVNAVSNVADALRVLETKDIAFALLDVNLGSELSLKAAKECAARGIPAILATGYGGSGNAVSDFPQKVVVRKPYTMEHVRRAIAEELG</sequence>
<feature type="coiled-coil region" evidence="13">
    <location>
        <begin position="502"/>
        <end position="529"/>
    </location>
</feature>
<evidence type="ECO:0000256" key="8">
    <source>
        <dbReference type="ARBA" id="ARBA00022777"/>
    </source>
</evidence>
<dbReference type="InterPro" id="IPR029016">
    <property type="entry name" value="GAF-like_dom_sf"/>
</dbReference>
<evidence type="ECO:0000256" key="9">
    <source>
        <dbReference type="ARBA" id="ARBA00022840"/>
    </source>
</evidence>
<dbReference type="InterPro" id="IPR043150">
    <property type="entry name" value="Phytochrome_PHY_sf"/>
</dbReference>